<keyword evidence="7" id="KW-1133">Transmembrane helix</keyword>
<evidence type="ECO:0000256" key="7">
    <source>
        <dbReference type="SAM" id="Phobius"/>
    </source>
</evidence>
<dbReference type="Pfam" id="PF01437">
    <property type="entry name" value="PSI"/>
    <property type="match status" value="1"/>
</dbReference>
<dbReference type="KEGG" id="emc:129342584"/>
<keyword evidence="10" id="KW-1185">Reference proteome</keyword>
<sequence>MLLSFLPTAVLLLLLLLASATSFPKDLLPGSVVSLAGTAQCPYFRGLPGDNDTTQLGLDFQSMLRLNQTLFIAARDHVYAFDLRRAKDDFSPNRYLTWKTQDMVNCAMRGKLRNECYNYIKVLVLKNDQSLLACGTNAFNPMCRTYKISSLEQEGEELNGQARCPFDAKQTNVALFAEGNLYSATVADFQASDTVIYRSLGERSPVLRTVKYDSKWLREPHFLHALEYGDYVYFFFREISMEYTTLGRVIFSRVGRVCKNDMGGSPRVLEKYWTSFLKARLNCSVPGDSFFYFDVLQAVTDVTQVNGRPAIFGVFTTQSNSITGSAVCAFYMDEVERVFRGKFKEQKNADSAWTPIPEDKVPKPRPGCCAGVGQASSYKTSNDFPDEMLGFIKSFPLLDEAVPSVMERPWFSKTSSRYKLTQLAVDTAAGPFQNYTVLFLGSEDGTLLKVLAGTHENSTVETRLLEEISVYNPARCNVKKEDRRILGLELDKANHALYVAFSSCVARVPLSRCATYGACRRRCLASRDPYCVWLRTGACVPFSNEIRSGFEHDVENAAKYVGNCQDVVTATGDHDGTSDSAYGVRQESEGKDGSKTVHFTFLIGCIFVAFALGAFLSGLFVSCYCSHAFQKAKHGNKDPEGSIQRPLSLRSLAKMNGLLENQAKEGLMEATVPKLYTTLLPNEKEMPNMTAKAGVKDHPELSGLPTPESTPELPMKNMKAIRNQWEKNQNFNNAKESQGKAHLFHTPISSSHALPFPSTVALPSNLHGYDAPFAGYVDEKKIPNSERVLVRHSQCYLPKGVEVTTLEELLKHLHESSSSPPKVPGHLPATAPHSGLSFANRVQPKIPDVESAPYYSSSTLPRDSLPRRLDVPPDPPPQACLEKPGRHPSHRHSLCVAPKLVNVGGGGMLARHHSLSQSGRHPPALLTRMHSTGTSVPQEGHSIFLARQHSYGDQVSLPSQGGIKRSVSMMKPGVPPAPLFMPSSPPAQTSGQFNY</sequence>
<protein>
    <submittedName>
        <fullName evidence="11">Semaphorin-6C</fullName>
    </submittedName>
</protein>
<dbReference type="AlphaFoldDB" id="A0AA97LGD7"/>
<dbReference type="PANTHER" id="PTHR11036">
    <property type="entry name" value="SEMAPHORIN"/>
    <property type="match status" value="1"/>
</dbReference>
<dbReference type="Gene3D" id="3.30.1680.10">
    <property type="entry name" value="ligand-binding face of the semaphorins, domain 2"/>
    <property type="match status" value="1"/>
</dbReference>
<dbReference type="CTD" id="10500"/>
<dbReference type="SUPFAM" id="SSF103575">
    <property type="entry name" value="Plexin repeat"/>
    <property type="match status" value="1"/>
</dbReference>
<dbReference type="Pfam" id="PF01403">
    <property type="entry name" value="Sema"/>
    <property type="match status" value="1"/>
</dbReference>
<comment type="caution">
    <text evidence="5">Lacks conserved residue(s) required for the propagation of feature annotation.</text>
</comment>
<dbReference type="Proteomes" id="UP001190640">
    <property type="component" value="Chromosome 1"/>
</dbReference>
<gene>
    <name evidence="11" type="primary">SEMA6C</name>
</gene>
<dbReference type="Gene3D" id="2.130.10.10">
    <property type="entry name" value="YVTN repeat-like/Quinoprotein amine dehydrogenase"/>
    <property type="match status" value="1"/>
</dbReference>
<evidence type="ECO:0000256" key="4">
    <source>
        <dbReference type="ARBA" id="ARBA00023180"/>
    </source>
</evidence>
<evidence type="ECO:0000259" key="9">
    <source>
        <dbReference type="PROSITE" id="PS51004"/>
    </source>
</evidence>
<dbReference type="InterPro" id="IPR027231">
    <property type="entry name" value="Semaphorin"/>
</dbReference>
<dbReference type="InterPro" id="IPR036352">
    <property type="entry name" value="Semap_dom_sf"/>
</dbReference>
<keyword evidence="3" id="KW-1015">Disulfide bond</keyword>
<comment type="subcellular location">
    <subcellularLocation>
        <location evidence="1">Membrane</location>
    </subcellularLocation>
</comment>
<dbReference type="InterPro" id="IPR015943">
    <property type="entry name" value="WD40/YVTN_repeat-like_dom_sf"/>
</dbReference>
<feature type="chain" id="PRO_5041656588" evidence="8">
    <location>
        <begin position="23"/>
        <end position="995"/>
    </location>
</feature>
<dbReference type="GO" id="GO:0007411">
    <property type="term" value="P:axon guidance"/>
    <property type="evidence" value="ECO:0007669"/>
    <property type="project" value="TreeGrafter"/>
</dbReference>
<proteinExistence type="predicted"/>
<evidence type="ECO:0000256" key="2">
    <source>
        <dbReference type="ARBA" id="ARBA00023136"/>
    </source>
</evidence>
<keyword evidence="2 7" id="KW-0472">Membrane</keyword>
<name>A0AA97LGD7_EUBMA</name>
<dbReference type="InterPro" id="IPR001627">
    <property type="entry name" value="Semap_dom"/>
</dbReference>
<dbReference type="GO" id="GO:0005886">
    <property type="term" value="C:plasma membrane"/>
    <property type="evidence" value="ECO:0007669"/>
    <property type="project" value="TreeGrafter"/>
</dbReference>
<dbReference type="SUPFAM" id="SSF101912">
    <property type="entry name" value="Sema domain"/>
    <property type="match status" value="1"/>
</dbReference>
<evidence type="ECO:0000313" key="11">
    <source>
        <dbReference type="RefSeq" id="XP_054854404.1"/>
    </source>
</evidence>
<dbReference type="InterPro" id="IPR002165">
    <property type="entry name" value="Plexin_repeat"/>
</dbReference>
<evidence type="ECO:0000313" key="10">
    <source>
        <dbReference type="Proteomes" id="UP001190640"/>
    </source>
</evidence>
<feature type="region of interest" description="Disordered" evidence="6">
    <location>
        <begin position="849"/>
        <end position="890"/>
    </location>
</feature>
<evidence type="ECO:0000256" key="8">
    <source>
        <dbReference type="SAM" id="SignalP"/>
    </source>
</evidence>
<dbReference type="SMART" id="SM00630">
    <property type="entry name" value="Sema"/>
    <property type="match status" value="1"/>
</dbReference>
<dbReference type="GO" id="GO:0030215">
    <property type="term" value="F:semaphorin receptor binding"/>
    <property type="evidence" value="ECO:0007669"/>
    <property type="project" value="InterPro"/>
</dbReference>
<dbReference type="PROSITE" id="PS51004">
    <property type="entry name" value="SEMA"/>
    <property type="match status" value="1"/>
</dbReference>
<reference evidence="11" key="1">
    <citation type="submission" date="2025-08" db="UniProtKB">
        <authorList>
            <consortium name="RefSeq"/>
        </authorList>
    </citation>
    <scope>IDENTIFICATION</scope>
    <source>
        <tissue evidence="11">Blood</tissue>
    </source>
</reference>
<dbReference type="FunFam" id="2.130.10.10:FF:000184">
    <property type="entry name" value="semaphorin-6C isoform X1"/>
    <property type="match status" value="1"/>
</dbReference>
<evidence type="ECO:0000256" key="6">
    <source>
        <dbReference type="SAM" id="MobiDB-lite"/>
    </source>
</evidence>
<feature type="transmembrane region" description="Helical" evidence="7">
    <location>
        <begin position="601"/>
        <end position="625"/>
    </location>
</feature>
<dbReference type="GeneID" id="129342584"/>
<accession>A0AA97LGD7</accession>
<keyword evidence="7" id="KW-0812">Transmembrane</keyword>
<dbReference type="PANTHER" id="PTHR11036:SF11">
    <property type="entry name" value="SEMAPHORIN-6C"/>
    <property type="match status" value="1"/>
</dbReference>
<keyword evidence="4" id="KW-0325">Glycoprotein</keyword>
<dbReference type="RefSeq" id="XP_054854404.1">
    <property type="nucleotide sequence ID" value="XM_054998429.1"/>
</dbReference>
<dbReference type="GO" id="GO:0071526">
    <property type="term" value="P:semaphorin-plexin signaling pathway"/>
    <property type="evidence" value="ECO:0007669"/>
    <property type="project" value="TreeGrafter"/>
</dbReference>
<evidence type="ECO:0000256" key="3">
    <source>
        <dbReference type="ARBA" id="ARBA00023157"/>
    </source>
</evidence>
<keyword evidence="8" id="KW-0732">Signal</keyword>
<evidence type="ECO:0000256" key="5">
    <source>
        <dbReference type="PROSITE-ProRule" id="PRU00352"/>
    </source>
</evidence>
<evidence type="ECO:0000256" key="1">
    <source>
        <dbReference type="ARBA" id="ARBA00004370"/>
    </source>
</evidence>
<dbReference type="GO" id="GO:0001755">
    <property type="term" value="P:neural crest cell migration"/>
    <property type="evidence" value="ECO:0007669"/>
    <property type="project" value="TreeGrafter"/>
</dbReference>
<feature type="region of interest" description="Disordered" evidence="6">
    <location>
        <begin position="814"/>
        <end position="835"/>
    </location>
</feature>
<organism evidence="10 11">
    <name type="scientific">Eublepharis macularius</name>
    <name type="common">Leopard gecko</name>
    <name type="synonym">Cyrtodactylus macularius</name>
    <dbReference type="NCBI Taxonomy" id="481883"/>
    <lineage>
        <taxon>Eukaryota</taxon>
        <taxon>Metazoa</taxon>
        <taxon>Chordata</taxon>
        <taxon>Craniata</taxon>
        <taxon>Vertebrata</taxon>
        <taxon>Euteleostomi</taxon>
        <taxon>Lepidosauria</taxon>
        <taxon>Squamata</taxon>
        <taxon>Bifurcata</taxon>
        <taxon>Gekkota</taxon>
        <taxon>Eublepharidae</taxon>
        <taxon>Eublepharinae</taxon>
        <taxon>Eublepharis</taxon>
    </lineage>
</organism>
<dbReference type="GO" id="GO:0030335">
    <property type="term" value="P:positive regulation of cell migration"/>
    <property type="evidence" value="ECO:0007669"/>
    <property type="project" value="TreeGrafter"/>
</dbReference>
<feature type="signal peptide" evidence="8">
    <location>
        <begin position="1"/>
        <end position="22"/>
    </location>
</feature>
<dbReference type="GO" id="GO:0045499">
    <property type="term" value="F:chemorepellent activity"/>
    <property type="evidence" value="ECO:0007669"/>
    <property type="project" value="TreeGrafter"/>
</dbReference>
<feature type="domain" description="Sema" evidence="9">
    <location>
        <begin position="25"/>
        <end position="510"/>
    </location>
</feature>